<feature type="signal peptide" evidence="1">
    <location>
        <begin position="1"/>
        <end position="18"/>
    </location>
</feature>
<comment type="caution">
    <text evidence="3">The sequence shown here is derived from an EMBL/GenBank/DDBJ whole genome shotgun (WGS) entry which is preliminary data.</text>
</comment>
<evidence type="ECO:0000256" key="1">
    <source>
        <dbReference type="SAM" id="SignalP"/>
    </source>
</evidence>
<dbReference type="Pfam" id="PF01832">
    <property type="entry name" value="Glucosaminidase"/>
    <property type="match status" value="1"/>
</dbReference>
<organism evidence="3 4">
    <name type="scientific">Flammeovirga agarivorans</name>
    <dbReference type="NCBI Taxonomy" id="2726742"/>
    <lineage>
        <taxon>Bacteria</taxon>
        <taxon>Pseudomonadati</taxon>
        <taxon>Bacteroidota</taxon>
        <taxon>Cytophagia</taxon>
        <taxon>Cytophagales</taxon>
        <taxon>Flammeovirgaceae</taxon>
        <taxon>Flammeovirga</taxon>
    </lineage>
</organism>
<proteinExistence type="predicted"/>
<dbReference type="GO" id="GO:0004040">
    <property type="term" value="F:amidase activity"/>
    <property type="evidence" value="ECO:0007669"/>
    <property type="project" value="InterPro"/>
</dbReference>
<dbReference type="PANTHER" id="PTHR40572">
    <property type="entry name" value="PROTEIN BAX"/>
    <property type="match status" value="1"/>
</dbReference>
<keyword evidence="1" id="KW-0732">Signal</keyword>
<protein>
    <recommendedName>
        <fullName evidence="2">Mannosyl-glycoprotein endo-beta-N-acetylglucosamidase-like domain-containing protein</fullName>
    </recommendedName>
</protein>
<dbReference type="RefSeq" id="WP_168881687.1">
    <property type="nucleotide sequence ID" value="NZ_JABAIL010000002.1"/>
</dbReference>
<dbReference type="EMBL" id="JABAIL010000002">
    <property type="protein sequence ID" value="NLR90981.1"/>
    <property type="molecule type" value="Genomic_DNA"/>
</dbReference>
<evidence type="ECO:0000313" key="3">
    <source>
        <dbReference type="EMBL" id="NLR90981.1"/>
    </source>
</evidence>
<dbReference type="InterPro" id="IPR053195">
    <property type="entry name" value="Bax-like"/>
</dbReference>
<feature type="chain" id="PRO_5031233312" description="Mannosyl-glycoprotein endo-beta-N-acetylglucosamidase-like domain-containing protein" evidence="1">
    <location>
        <begin position="19"/>
        <end position="287"/>
    </location>
</feature>
<feature type="domain" description="Mannosyl-glycoprotein endo-beta-N-acetylglucosamidase-like" evidence="2">
    <location>
        <begin position="112"/>
        <end position="255"/>
    </location>
</feature>
<dbReference type="Proteomes" id="UP000585050">
    <property type="component" value="Unassembled WGS sequence"/>
</dbReference>
<accession>A0A7X8SIT2</accession>
<dbReference type="PANTHER" id="PTHR40572:SF1">
    <property type="entry name" value="PROTEIN BAX"/>
    <property type="match status" value="1"/>
</dbReference>
<evidence type="ECO:0000259" key="2">
    <source>
        <dbReference type="SMART" id="SM00047"/>
    </source>
</evidence>
<keyword evidence="4" id="KW-1185">Reference proteome</keyword>
<sequence>MRHLFLWAFSVLSFMVNAANEPGKIDDSEKETTYVYIDSYTQLDSVFKSYALSIDKVRGYQETLPIFVHNIQPSIKDVNGQTKVDNFIMMILSSTLEVNNDILSERRQLNQLLLSGKTEQSKDIQALLKKYRAKNIEELKVKLLPLPPSLVIAQAIVESGWGTSRFAIEGNALFGKHTKKGSPNSMPAAAANIALQAYESIYAAVSDYELNINTHPAYKKLRDTRIQANNNNIPVDGIDLVNALKHYSETGDRYIQTITKVISIYHLNEFDHCKLKNTSEVIVKINK</sequence>
<reference evidence="3 4" key="1">
    <citation type="submission" date="2020-04" db="EMBL/GenBank/DDBJ databases">
        <title>Flammeovirga sp. SR4, a novel species isolated from seawater.</title>
        <authorList>
            <person name="Wang X."/>
        </authorList>
    </citation>
    <scope>NUCLEOTIDE SEQUENCE [LARGE SCALE GENOMIC DNA]</scope>
    <source>
        <strain evidence="3 4">SR4</strain>
    </source>
</reference>
<dbReference type="AlphaFoldDB" id="A0A7X8SIT2"/>
<dbReference type="Gene3D" id="1.10.530.10">
    <property type="match status" value="1"/>
</dbReference>
<dbReference type="InterPro" id="IPR002901">
    <property type="entry name" value="MGlyc_endo_b_GlcNAc-like_dom"/>
</dbReference>
<evidence type="ECO:0000313" key="4">
    <source>
        <dbReference type="Proteomes" id="UP000585050"/>
    </source>
</evidence>
<dbReference type="SMART" id="SM00047">
    <property type="entry name" value="LYZ2"/>
    <property type="match status" value="1"/>
</dbReference>
<name>A0A7X8SIT2_9BACT</name>
<gene>
    <name evidence="3" type="ORF">HGP29_07170</name>
</gene>